<keyword evidence="2" id="KW-0812">Transmembrane</keyword>
<comment type="caution">
    <text evidence="8">The sequence shown here is derived from an EMBL/GenBank/DDBJ whole genome shotgun (WGS) entry which is preliminary data.</text>
</comment>
<evidence type="ECO:0008006" key="10">
    <source>
        <dbReference type="Google" id="ProtNLM"/>
    </source>
</evidence>
<dbReference type="PANTHER" id="PTHR48061">
    <property type="entry name" value="LEUCINE-RICH REPEAT RECEPTOR PROTEIN KINASE EMS1-LIKE-RELATED"/>
    <property type="match status" value="1"/>
</dbReference>
<evidence type="ECO:0000256" key="7">
    <source>
        <dbReference type="ARBA" id="ARBA00023180"/>
    </source>
</evidence>
<dbReference type="OrthoDB" id="1111239at2759"/>
<evidence type="ECO:0000313" key="8">
    <source>
        <dbReference type="EMBL" id="CAA7042766.1"/>
    </source>
</evidence>
<keyword evidence="3" id="KW-0732">Signal</keyword>
<dbReference type="Gene3D" id="3.80.10.10">
    <property type="entry name" value="Ribonuclease Inhibitor"/>
    <property type="match status" value="1"/>
</dbReference>
<organism evidence="8 9">
    <name type="scientific">Microthlaspi erraticum</name>
    <dbReference type="NCBI Taxonomy" id="1685480"/>
    <lineage>
        <taxon>Eukaryota</taxon>
        <taxon>Viridiplantae</taxon>
        <taxon>Streptophyta</taxon>
        <taxon>Embryophyta</taxon>
        <taxon>Tracheophyta</taxon>
        <taxon>Spermatophyta</taxon>
        <taxon>Magnoliopsida</taxon>
        <taxon>eudicotyledons</taxon>
        <taxon>Gunneridae</taxon>
        <taxon>Pentapetalae</taxon>
        <taxon>rosids</taxon>
        <taxon>malvids</taxon>
        <taxon>Brassicales</taxon>
        <taxon>Brassicaceae</taxon>
        <taxon>Coluteocarpeae</taxon>
        <taxon>Microthlaspi</taxon>
    </lineage>
</organism>
<name>A0A6D2JSI7_9BRAS</name>
<evidence type="ECO:0000256" key="6">
    <source>
        <dbReference type="ARBA" id="ARBA00023170"/>
    </source>
</evidence>
<dbReference type="InterPro" id="IPR046956">
    <property type="entry name" value="RLP23-like"/>
</dbReference>
<dbReference type="PANTHER" id="PTHR48061:SF12">
    <property type="entry name" value="DISEASE RESISTANCE LIKE PROTEIN"/>
    <property type="match status" value="1"/>
</dbReference>
<dbReference type="EMBL" id="CACVBM020001274">
    <property type="protein sequence ID" value="CAA7042766.1"/>
    <property type="molecule type" value="Genomic_DNA"/>
</dbReference>
<evidence type="ECO:0000256" key="5">
    <source>
        <dbReference type="ARBA" id="ARBA00023136"/>
    </source>
</evidence>
<dbReference type="AlphaFoldDB" id="A0A6D2JSI7"/>
<dbReference type="InterPro" id="IPR001611">
    <property type="entry name" value="Leu-rich_rpt"/>
</dbReference>
<gene>
    <name evidence="8" type="ORF">MERR_LOCUS30001</name>
</gene>
<evidence type="ECO:0000256" key="2">
    <source>
        <dbReference type="ARBA" id="ARBA00022692"/>
    </source>
</evidence>
<accession>A0A6D2JSI7</accession>
<dbReference type="GO" id="GO:0016020">
    <property type="term" value="C:membrane"/>
    <property type="evidence" value="ECO:0007669"/>
    <property type="project" value="UniProtKB-SubCell"/>
</dbReference>
<keyword evidence="9" id="KW-1185">Reference proteome</keyword>
<evidence type="ECO:0000256" key="3">
    <source>
        <dbReference type="ARBA" id="ARBA00022729"/>
    </source>
</evidence>
<keyword evidence="7" id="KW-0325">Glycoprotein</keyword>
<evidence type="ECO:0000256" key="4">
    <source>
        <dbReference type="ARBA" id="ARBA00022989"/>
    </source>
</evidence>
<dbReference type="SUPFAM" id="SSF52058">
    <property type="entry name" value="L domain-like"/>
    <property type="match status" value="1"/>
</dbReference>
<sequence length="192" mass="21596">MYLLDLSNNSFTGSIPQCLGNTIGGLATLSMQNNNLSGSLPPDLFVNATILLLVDVSSNQLEGKLPKSLINCLSLELLSVESNRIKDEFPSWLGSLPSLNVLILRSNEFYGPVYHPNVSIGFQSLEVIDISQNNFNGTLPPFFFSNWRLMAMLNKEAGEYMMDAYFFVIVSIVRFFNVWCDVVFWNNAICFW</sequence>
<dbReference type="Pfam" id="PF00560">
    <property type="entry name" value="LRR_1"/>
    <property type="match status" value="2"/>
</dbReference>
<keyword evidence="5" id="KW-0472">Membrane</keyword>
<evidence type="ECO:0000256" key="1">
    <source>
        <dbReference type="ARBA" id="ARBA00004479"/>
    </source>
</evidence>
<keyword evidence="6" id="KW-0675">Receptor</keyword>
<dbReference type="Pfam" id="PF13855">
    <property type="entry name" value="LRR_8"/>
    <property type="match status" value="1"/>
</dbReference>
<comment type="subcellular location">
    <subcellularLocation>
        <location evidence="1">Membrane</location>
        <topology evidence="1">Single-pass type I membrane protein</topology>
    </subcellularLocation>
</comment>
<reference evidence="8" key="1">
    <citation type="submission" date="2020-01" db="EMBL/GenBank/DDBJ databases">
        <authorList>
            <person name="Mishra B."/>
        </authorList>
    </citation>
    <scope>NUCLEOTIDE SEQUENCE [LARGE SCALE GENOMIC DNA]</scope>
</reference>
<dbReference type="InterPro" id="IPR032675">
    <property type="entry name" value="LRR_dom_sf"/>
</dbReference>
<proteinExistence type="predicted"/>
<keyword evidence="4" id="KW-1133">Transmembrane helix</keyword>
<protein>
    <recommendedName>
        <fullName evidence="10">Leucine-rich repeat-containing N-terminal plant-type domain-containing protein</fullName>
    </recommendedName>
</protein>
<dbReference type="Proteomes" id="UP000467841">
    <property type="component" value="Unassembled WGS sequence"/>
</dbReference>
<evidence type="ECO:0000313" key="9">
    <source>
        <dbReference type="Proteomes" id="UP000467841"/>
    </source>
</evidence>